<reference evidence="2 3" key="1">
    <citation type="submission" date="2018-06" db="EMBL/GenBank/DDBJ databases">
        <title>Complete genome sequnece of Lactobacillus amylovorus PMRA3.</title>
        <authorList>
            <person name="Nam Y.-D."/>
            <person name="Chung W.-H."/>
            <person name="Park Y.S."/>
            <person name="Kang J."/>
        </authorList>
    </citation>
    <scope>NUCLEOTIDE SEQUENCE [LARGE SCALE GENOMIC DNA]</scope>
    <source>
        <strain evidence="2 3">PMRA3</strain>
    </source>
</reference>
<evidence type="ECO:0000313" key="3">
    <source>
        <dbReference type="Proteomes" id="UP000312326"/>
    </source>
</evidence>
<evidence type="ECO:0000313" key="2">
    <source>
        <dbReference type="EMBL" id="QDD70870.1"/>
    </source>
</evidence>
<accession>A0A5B8EGT8</accession>
<dbReference type="Pfam" id="PF21522">
    <property type="entry name" value="MreB-like_C"/>
    <property type="match status" value="1"/>
</dbReference>
<proteinExistence type="predicted"/>
<evidence type="ECO:0000259" key="1">
    <source>
        <dbReference type="Pfam" id="PF21522"/>
    </source>
</evidence>
<protein>
    <recommendedName>
        <fullName evidence="1">Actin homologue MreB-like C-terminal domain-containing protein</fullName>
    </recommendedName>
</protein>
<name>A0A5B8EGT8_LACAM</name>
<dbReference type="InterPro" id="IPR049067">
    <property type="entry name" value="MreB-like_C"/>
</dbReference>
<sequence length="169" mass="18884">MLIDIGNGTTDISIINTTHPLKGMGVNISLNRGVGTAAAAASDQLQIDYPQFGHYTRSIFLEHAAMKNQEGKILQEKYLMPQINLLIRTIETEIEKEFRKANNDISTVVVLGGGANLFTSQDKKAFQSMLDSLNPLADHQKIWWIGSKYNQLLNLDGLRVFMAQKLHKN</sequence>
<dbReference type="EMBL" id="CP029754">
    <property type="protein sequence ID" value="QDD70870.1"/>
    <property type="molecule type" value="Genomic_DNA"/>
</dbReference>
<dbReference type="Gene3D" id="3.30.420.40">
    <property type="match status" value="1"/>
</dbReference>
<dbReference type="Proteomes" id="UP000312326">
    <property type="component" value="Chromosome"/>
</dbReference>
<dbReference type="InterPro" id="IPR043129">
    <property type="entry name" value="ATPase_NBD"/>
</dbReference>
<dbReference type="AlphaFoldDB" id="A0A5B8EGT8"/>
<dbReference type="SUPFAM" id="SSF53067">
    <property type="entry name" value="Actin-like ATPase domain"/>
    <property type="match status" value="1"/>
</dbReference>
<gene>
    <name evidence="2" type="ORF">DM298_08375</name>
</gene>
<feature type="domain" description="Actin homologue MreB-like C-terminal" evidence="1">
    <location>
        <begin position="2"/>
        <end position="119"/>
    </location>
</feature>
<organism evidence="2 3">
    <name type="scientific">Lactobacillus amylovorus</name>
    <dbReference type="NCBI Taxonomy" id="1604"/>
    <lineage>
        <taxon>Bacteria</taxon>
        <taxon>Bacillati</taxon>
        <taxon>Bacillota</taxon>
        <taxon>Bacilli</taxon>
        <taxon>Lactobacillales</taxon>
        <taxon>Lactobacillaceae</taxon>
        <taxon>Lactobacillus</taxon>
    </lineage>
</organism>
<dbReference type="RefSeq" id="WP_139962418.1">
    <property type="nucleotide sequence ID" value="NZ_CP029754.1"/>
</dbReference>